<proteinExistence type="predicted"/>
<evidence type="ECO:0000313" key="2">
    <source>
        <dbReference type="Ensembl" id="ENSOSIP00000003148.1"/>
    </source>
</evidence>
<protein>
    <recommendedName>
        <fullName evidence="4">Synaptoporin</fullName>
    </recommendedName>
</protein>
<dbReference type="AlphaFoldDB" id="A0A8C7WTH4"/>
<dbReference type="Ensembl" id="ENSOSIT00000003387.1">
    <property type="protein sequence ID" value="ENSOSIP00000003148.1"/>
    <property type="gene ID" value="ENSOSIG00000002049.1"/>
</dbReference>
<dbReference type="Proteomes" id="UP000694383">
    <property type="component" value="Unplaced"/>
</dbReference>
<accession>A0A8C7WTH4</accession>
<evidence type="ECO:0008006" key="4">
    <source>
        <dbReference type="Google" id="ProtNLM"/>
    </source>
</evidence>
<sequence>MAFVFFIFAIFAFSTCGSYSGMFKLSVECENPSYGDLGIEVEFEYPFRYVT</sequence>
<reference evidence="2" key="2">
    <citation type="submission" date="2025-09" db="UniProtKB">
        <authorList>
            <consortium name="Ensembl"/>
        </authorList>
    </citation>
    <scope>IDENTIFICATION</scope>
</reference>
<feature type="chain" id="PRO_5034545931" description="Synaptoporin" evidence="1">
    <location>
        <begin position="18"/>
        <end position="51"/>
    </location>
</feature>
<name>A0A8C7WTH4_9TELE</name>
<dbReference type="GO" id="GO:0030672">
    <property type="term" value="C:synaptic vesicle membrane"/>
    <property type="evidence" value="ECO:0007669"/>
    <property type="project" value="TreeGrafter"/>
</dbReference>
<keyword evidence="3" id="KW-1185">Reference proteome</keyword>
<feature type="signal peptide" evidence="1">
    <location>
        <begin position="1"/>
        <end position="17"/>
    </location>
</feature>
<dbReference type="GO" id="GO:0048786">
    <property type="term" value="C:presynaptic active zone"/>
    <property type="evidence" value="ECO:0007669"/>
    <property type="project" value="TreeGrafter"/>
</dbReference>
<organism evidence="2 3">
    <name type="scientific">Oryzias sinensis</name>
    <name type="common">Chinese medaka</name>
    <dbReference type="NCBI Taxonomy" id="183150"/>
    <lineage>
        <taxon>Eukaryota</taxon>
        <taxon>Metazoa</taxon>
        <taxon>Chordata</taxon>
        <taxon>Craniata</taxon>
        <taxon>Vertebrata</taxon>
        <taxon>Euteleostomi</taxon>
        <taxon>Actinopterygii</taxon>
        <taxon>Neopterygii</taxon>
        <taxon>Teleostei</taxon>
        <taxon>Neoteleostei</taxon>
        <taxon>Acanthomorphata</taxon>
        <taxon>Ovalentaria</taxon>
        <taxon>Atherinomorphae</taxon>
        <taxon>Beloniformes</taxon>
        <taxon>Adrianichthyidae</taxon>
        <taxon>Oryziinae</taxon>
        <taxon>Oryzias</taxon>
    </lineage>
</organism>
<dbReference type="GeneTree" id="ENSGT00980000200212"/>
<dbReference type="PRINTS" id="PR00220">
    <property type="entry name" value="SYNAPTOPHYSN"/>
</dbReference>
<evidence type="ECO:0000313" key="3">
    <source>
        <dbReference type="Proteomes" id="UP000694383"/>
    </source>
</evidence>
<evidence type="ECO:0000256" key="1">
    <source>
        <dbReference type="SAM" id="SignalP"/>
    </source>
</evidence>
<keyword evidence="1" id="KW-0732">Signal</keyword>
<dbReference type="InterPro" id="IPR001285">
    <property type="entry name" value="Synaptophysin/porin"/>
</dbReference>
<reference evidence="2" key="1">
    <citation type="submission" date="2025-08" db="UniProtKB">
        <authorList>
            <consortium name="Ensembl"/>
        </authorList>
    </citation>
    <scope>IDENTIFICATION</scope>
</reference>
<dbReference type="PANTHER" id="PTHR10306:SF32">
    <property type="entry name" value="SYNAPTOPHYSIN B"/>
    <property type="match status" value="1"/>
</dbReference>
<dbReference type="PANTHER" id="PTHR10306">
    <property type="entry name" value="SYNAPTOPHYSIN"/>
    <property type="match status" value="1"/>
</dbReference>